<name>A0A8X6YV26_9ARAC</name>
<dbReference type="AlphaFoldDB" id="A0A8X6YV26"/>
<protein>
    <submittedName>
        <fullName evidence="1">Uncharacterized protein</fullName>
    </submittedName>
</protein>
<dbReference type="EMBL" id="BMAV01022513">
    <property type="protein sequence ID" value="GFY77566.1"/>
    <property type="molecule type" value="Genomic_DNA"/>
</dbReference>
<comment type="caution">
    <text evidence="1">The sequence shown here is derived from an EMBL/GenBank/DDBJ whole genome shotgun (WGS) entry which is preliminary data.</text>
</comment>
<accession>A0A8X6YV26</accession>
<sequence length="73" mass="8341">MLREEVLLLDVENGSKKRAYSQGSRVSASWNAEKQLFNWLPEREEAAPHWLTCVCLKDVYIMVGRVCSVGDAR</sequence>
<keyword evidence="2" id="KW-1185">Reference proteome</keyword>
<reference evidence="1" key="1">
    <citation type="submission" date="2020-08" db="EMBL/GenBank/DDBJ databases">
        <title>Multicomponent nature underlies the extraordinary mechanical properties of spider dragline silk.</title>
        <authorList>
            <person name="Kono N."/>
            <person name="Nakamura H."/>
            <person name="Mori M."/>
            <person name="Yoshida Y."/>
            <person name="Ohtoshi R."/>
            <person name="Malay A.D."/>
            <person name="Moran D.A.P."/>
            <person name="Tomita M."/>
            <person name="Numata K."/>
            <person name="Arakawa K."/>
        </authorList>
    </citation>
    <scope>NUCLEOTIDE SEQUENCE</scope>
</reference>
<gene>
    <name evidence="1" type="ORF">TNIN_263781</name>
</gene>
<evidence type="ECO:0000313" key="2">
    <source>
        <dbReference type="Proteomes" id="UP000886998"/>
    </source>
</evidence>
<organism evidence="1 2">
    <name type="scientific">Trichonephila inaurata madagascariensis</name>
    <dbReference type="NCBI Taxonomy" id="2747483"/>
    <lineage>
        <taxon>Eukaryota</taxon>
        <taxon>Metazoa</taxon>
        <taxon>Ecdysozoa</taxon>
        <taxon>Arthropoda</taxon>
        <taxon>Chelicerata</taxon>
        <taxon>Arachnida</taxon>
        <taxon>Araneae</taxon>
        <taxon>Araneomorphae</taxon>
        <taxon>Entelegynae</taxon>
        <taxon>Araneoidea</taxon>
        <taxon>Nephilidae</taxon>
        <taxon>Trichonephila</taxon>
        <taxon>Trichonephila inaurata</taxon>
    </lineage>
</organism>
<evidence type="ECO:0000313" key="1">
    <source>
        <dbReference type="EMBL" id="GFY77566.1"/>
    </source>
</evidence>
<proteinExistence type="predicted"/>
<dbReference type="Proteomes" id="UP000886998">
    <property type="component" value="Unassembled WGS sequence"/>
</dbReference>